<dbReference type="InterPro" id="IPR004472">
    <property type="entry name" value="DTB_synth_BioD"/>
</dbReference>
<dbReference type="CDD" id="cd03109">
    <property type="entry name" value="DTBS"/>
    <property type="match status" value="1"/>
</dbReference>
<dbReference type="PANTHER" id="PTHR43210">
    <property type="entry name" value="DETHIOBIOTIN SYNTHETASE"/>
    <property type="match status" value="1"/>
</dbReference>
<keyword evidence="1 2" id="KW-0436">Ligase</keyword>
<sequence>MSVAVVGTDTGVGKTVVTAALVVRLRAQGTDARAIKPAQTGFPEDDDADYVRCVCEDEAAAVRLRTYGEPLAPAVAARRADDPIDYETLLEDTRGAMANTDVGVVEGAGGLRVPLSNEPRREIVDLVSDLDVPALVVARSGLGTLNHTALTVEALRARDISVLGVALNRYEGASVAERTNPEEVERMCDCPVWTLSESELETPEDVRKLAESLPPLHRQLRE</sequence>
<evidence type="ECO:0000313" key="5">
    <source>
        <dbReference type="Proteomes" id="UP000255421"/>
    </source>
</evidence>
<dbReference type="EMBL" id="QQST01000001">
    <property type="protein sequence ID" value="RDI70869.1"/>
    <property type="molecule type" value="Genomic_DNA"/>
</dbReference>
<dbReference type="GO" id="GO:0009102">
    <property type="term" value="P:biotin biosynthetic process"/>
    <property type="evidence" value="ECO:0007669"/>
    <property type="project" value="UniProtKB-UniRule"/>
</dbReference>
<dbReference type="InterPro" id="IPR027417">
    <property type="entry name" value="P-loop_NTPase"/>
</dbReference>
<comment type="cofactor">
    <cofactor evidence="1">
        <name>Mg(2+)</name>
        <dbReference type="ChEBI" id="CHEBI:18420"/>
    </cofactor>
</comment>
<dbReference type="GO" id="GO:0000287">
    <property type="term" value="F:magnesium ion binding"/>
    <property type="evidence" value="ECO:0007669"/>
    <property type="project" value="UniProtKB-UniRule"/>
</dbReference>
<gene>
    <name evidence="1 2" type="primary">bioD</name>
    <name evidence="2" type="ORF">DWB78_03520</name>
    <name evidence="3" type="ORF">SAMN05216278_1890</name>
</gene>
<dbReference type="GO" id="GO:0004141">
    <property type="term" value="F:dethiobiotin synthase activity"/>
    <property type="evidence" value="ECO:0007669"/>
    <property type="project" value="UniProtKB-UniRule"/>
</dbReference>
<comment type="function">
    <text evidence="1">Catalyzes a mechanistically unusual reaction, the ATP-dependent insertion of CO2 between the N7 and N8 nitrogen atoms of 7,8-diaminopelargonic acid (DAPA, also called 7,8-diammoniononanoate) to form a ureido ring.</text>
</comment>
<reference evidence="2 5" key="3">
    <citation type="submission" date="2018-07" db="EMBL/GenBank/DDBJ databases">
        <title>Genome sequence of extremly halophilic archaeon Halopelagius longus strain BC12-B1.</title>
        <authorList>
            <person name="Zhang X."/>
        </authorList>
    </citation>
    <scope>NUCLEOTIDE SEQUENCE [LARGE SCALE GENOMIC DNA]</scope>
    <source>
        <strain evidence="2 5">BC12-B1</strain>
    </source>
</reference>
<protein>
    <recommendedName>
        <fullName evidence="1">ATP-dependent dethiobiotin synthetase BioD</fullName>
        <ecNumber evidence="1">6.3.3.3</ecNumber>
    </recommendedName>
    <alternativeName>
        <fullName evidence="1">DTB synthetase</fullName>
        <shortName evidence="1">DTBS</shortName>
    </alternativeName>
    <alternativeName>
        <fullName evidence="1">Dethiobiotin synthase</fullName>
    </alternativeName>
</protein>
<comment type="subcellular location">
    <subcellularLocation>
        <location evidence="1">Cytoplasm</location>
    </subcellularLocation>
</comment>
<feature type="binding site" evidence="1">
    <location>
        <position position="47"/>
    </location>
    <ligand>
        <name>ATP</name>
        <dbReference type="ChEBI" id="CHEBI:30616"/>
    </ligand>
</feature>
<evidence type="ECO:0000313" key="4">
    <source>
        <dbReference type="Proteomes" id="UP000199289"/>
    </source>
</evidence>
<comment type="catalytic activity">
    <reaction evidence="1">
        <text>(7R,8S)-7,8-diammoniononanoate + CO2 + ATP = (4R,5S)-dethiobiotin + ADP + phosphate + 3 H(+)</text>
        <dbReference type="Rhea" id="RHEA:15805"/>
        <dbReference type="ChEBI" id="CHEBI:15378"/>
        <dbReference type="ChEBI" id="CHEBI:16526"/>
        <dbReference type="ChEBI" id="CHEBI:30616"/>
        <dbReference type="ChEBI" id="CHEBI:43474"/>
        <dbReference type="ChEBI" id="CHEBI:149469"/>
        <dbReference type="ChEBI" id="CHEBI:149473"/>
        <dbReference type="ChEBI" id="CHEBI:456216"/>
        <dbReference type="EC" id="6.3.3.3"/>
    </reaction>
</comment>
<dbReference type="HAMAP" id="MF_00336">
    <property type="entry name" value="BioD"/>
    <property type="match status" value="1"/>
</dbReference>
<comment type="similarity">
    <text evidence="1">Belongs to the dethiobiotin synthetase family.</text>
</comment>
<dbReference type="RefSeq" id="WP_092536328.1">
    <property type="nucleotide sequence ID" value="NZ_FNKQ01000002.1"/>
</dbReference>
<keyword evidence="1" id="KW-0963">Cytoplasm</keyword>
<keyword evidence="1" id="KW-0093">Biotin biosynthesis</keyword>
<dbReference type="PIRSF" id="PIRSF006755">
    <property type="entry name" value="DTB_synth"/>
    <property type="match status" value="1"/>
</dbReference>
<dbReference type="PANTHER" id="PTHR43210:SF5">
    <property type="entry name" value="DETHIOBIOTIN SYNTHETASE"/>
    <property type="match status" value="1"/>
</dbReference>
<dbReference type="UniPathway" id="UPA00078">
    <property type="reaction ID" value="UER00161"/>
</dbReference>
<comment type="caution">
    <text evidence="1">Lacks conserved residue(s) required for the propagation of feature annotation.</text>
</comment>
<dbReference type="GO" id="GO:0005829">
    <property type="term" value="C:cytosol"/>
    <property type="evidence" value="ECO:0007669"/>
    <property type="project" value="TreeGrafter"/>
</dbReference>
<reference evidence="4" key="1">
    <citation type="submission" date="2016-10" db="EMBL/GenBank/DDBJ databases">
        <authorList>
            <person name="Varghese N."/>
            <person name="Submissions S."/>
        </authorList>
    </citation>
    <scope>NUCLEOTIDE SEQUENCE [LARGE SCALE GENOMIC DNA]</scope>
    <source>
        <strain evidence="4">CGMCC 1.12397</strain>
    </source>
</reference>
<dbReference type="AlphaFoldDB" id="A0A1H1BPK0"/>
<proteinExistence type="inferred from homology"/>
<keyword evidence="1" id="KW-0479">Metal-binding</keyword>
<comment type="pathway">
    <text evidence="1">Cofactor biosynthesis; biotin biosynthesis; biotin from 7,8-diaminononanoate: step 1/2.</text>
</comment>
<keyword evidence="1" id="KW-0067">ATP-binding</keyword>
<organism evidence="3 4">
    <name type="scientific">Halopelagius longus</name>
    <dbReference type="NCBI Taxonomy" id="1236180"/>
    <lineage>
        <taxon>Archaea</taxon>
        <taxon>Methanobacteriati</taxon>
        <taxon>Methanobacteriota</taxon>
        <taxon>Stenosarchaea group</taxon>
        <taxon>Halobacteria</taxon>
        <taxon>Halobacteriales</taxon>
        <taxon>Haloferacaceae</taxon>
    </lineage>
</organism>
<evidence type="ECO:0000313" key="3">
    <source>
        <dbReference type="EMBL" id="SDQ53882.1"/>
    </source>
</evidence>
<keyword evidence="1" id="KW-0547">Nucleotide-binding</keyword>
<evidence type="ECO:0000256" key="1">
    <source>
        <dbReference type="HAMAP-Rule" id="MF_00336"/>
    </source>
</evidence>
<evidence type="ECO:0000313" key="2">
    <source>
        <dbReference type="EMBL" id="RDI70869.1"/>
    </source>
</evidence>
<name>A0A1H1BPK0_9EURY</name>
<dbReference type="OrthoDB" id="201569at2157"/>
<feature type="binding site" evidence="1">
    <location>
        <position position="40"/>
    </location>
    <ligand>
        <name>substrate</name>
    </ligand>
</feature>
<accession>A0A1H1BPK0</accession>
<feature type="binding site" evidence="1">
    <location>
        <position position="106"/>
    </location>
    <ligand>
        <name>Mg(2+)</name>
        <dbReference type="ChEBI" id="CHEBI:18420"/>
    </ligand>
</feature>
<keyword evidence="1" id="KW-0460">Magnesium</keyword>
<feature type="binding site" evidence="1">
    <location>
        <begin position="11"/>
        <end position="16"/>
    </location>
    <ligand>
        <name>ATP</name>
        <dbReference type="ChEBI" id="CHEBI:30616"/>
    </ligand>
</feature>
<dbReference type="Proteomes" id="UP000255421">
    <property type="component" value="Unassembled WGS sequence"/>
</dbReference>
<feature type="binding site" evidence="1">
    <location>
        <position position="15"/>
    </location>
    <ligand>
        <name>Mg(2+)</name>
        <dbReference type="ChEBI" id="CHEBI:18420"/>
    </ligand>
</feature>
<dbReference type="EMBL" id="FNKQ01000002">
    <property type="protein sequence ID" value="SDQ53882.1"/>
    <property type="molecule type" value="Genomic_DNA"/>
</dbReference>
<comment type="subunit">
    <text evidence="1">Homodimer.</text>
</comment>
<keyword evidence="5" id="KW-1185">Reference proteome</keyword>
<feature type="binding site" evidence="1">
    <location>
        <position position="204"/>
    </location>
    <ligand>
        <name>ATP</name>
        <dbReference type="ChEBI" id="CHEBI:30616"/>
    </ligand>
</feature>
<dbReference type="Gene3D" id="3.40.50.300">
    <property type="entry name" value="P-loop containing nucleotide triphosphate hydrolases"/>
    <property type="match status" value="1"/>
</dbReference>
<dbReference type="SUPFAM" id="SSF52540">
    <property type="entry name" value="P-loop containing nucleoside triphosphate hydrolases"/>
    <property type="match status" value="1"/>
</dbReference>
<feature type="binding site" evidence="1">
    <location>
        <position position="47"/>
    </location>
    <ligand>
        <name>Mg(2+)</name>
        <dbReference type="ChEBI" id="CHEBI:18420"/>
    </ligand>
</feature>
<dbReference type="NCBIfam" id="TIGR00347">
    <property type="entry name" value="bioD"/>
    <property type="match status" value="1"/>
</dbReference>
<dbReference type="GO" id="GO:0005524">
    <property type="term" value="F:ATP binding"/>
    <property type="evidence" value="ECO:0007669"/>
    <property type="project" value="UniProtKB-UniRule"/>
</dbReference>
<dbReference type="Pfam" id="PF13500">
    <property type="entry name" value="AAA_26"/>
    <property type="match status" value="1"/>
</dbReference>
<feature type="active site" evidence="1">
    <location>
        <position position="36"/>
    </location>
</feature>
<feature type="binding site" evidence="1">
    <location>
        <begin position="168"/>
        <end position="169"/>
    </location>
    <ligand>
        <name>ATP</name>
        <dbReference type="ChEBI" id="CHEBI:30616"/>
    </ligand>
</feature>
<dbReference type="Proteomes" id="UP000199289">
    <property type="component" value="Unassembled WGS sequence"/>
</dbReference>
<reference evidence="3" key="2">
    <citation type="submission" date="2016-10" db="EMBL/GenBank/DDBJ databases">
        <authorList>
            <person name="de Groot N.N."/>
        </authorList>
    </citation>
    <scope>NUCLEOTIDE SEQUENCE [LARGE SCALE GENOMIC DNA]</scope>
    <source>
        <strain evidence="3">CGMCC 1.12397</strain>
    </source>
</reference>
<dbReference type="EC" id="6.3.3.3" evidence="1"/>
<feature type="binding site" evidence="1">
    <location>
        <begin position="106"/>
        <end position="109"/>
    </location>
    <ligand>
        <name>ATP</name>
        <dbReference type="ChEBI" id="CHEBI:30616"/>
    </ligand>
</feature>